<dbReference type="AlphaFoldDB" id="A0A376LNJ8"/>
<gene>
    <name evidence="2" type="ORF">NCTC7928_06530</name>
</gene>
<dbReference type="EMBL" id="UGAB01000002">
    <property type="protein sequence ID" value="STF45743.1"/>
    <property type="molecule type" value="Genomic_DNA"/>
</dbReference>
<organism evidence="2 3">
    <name type="scientific">Escherichia coli</name>
    <dbReference type="NCBI Taxonomy" id="562"/>
    <lineage>
        <taxon>Bacteria</taxon>
        <taxon>Pseudomonadati</taxon>
        <taxon>Pseudomonadota</taxon>
        <taxon>Gammaproteobacteria</taxon>
        <taxon>Enterobacterales</taxon>
        <taxon>Enterobacteriaceae</taxon>
        <taxon>Escherichia</taxon>
    </lineage>
</organism>
<dbReference type="SUPFAM" id="SSF48310">
    <property type="entry name" value="Aldehyde ferredoxin oxidoreductase, C-terminal domains"/>
    <property type="match status" value="1"/>
</dbReference>
<name>A0A376LNJ8_ECOLX</name>
<dbReference type="Proteomes" id="UP000254877">
    <property type="component" value="Unassembled WGS sequence"/>
</dbReference>
<protein>
    <submittedName>
        <fullName evidence="2">Putative oxidoreductase</fullName>
    </submittedName>
</protein>
<dbReference type="Pfam" id="PF01314">
    <property type="entry name" value="AFOR_C"/>
    <property type="match status" value="1"/>
</dbReference>
<dbReference type="GO" id="GO:0016625">
    <property type="term" value="F:oxidoreductase activity, acting on the aldehyde or oxo group of donors, iron-sulfur protein as acceptor"/>
    <property type="evidence" value="ECO:0007669"/>
    <property type="project" value="InterPro"/>
</dbReference>
<evidence type="ECO:0000313" key="2">
    <source>
        <dbReference type="EMBL" id="STF45743.1"/>
    </source>
</evidence>
<feature type="domain" description="Aldehyde ferredoxin oxidoreductase C-terminal" evidence="1">
    <location>
        <begin position="5"/>
        <end position="36"/>
    </location>
</feature>
<dbReference type="InterPro" id="IPR013985">
    <property type="entry name" value="Ald_Fedxn_OxRdtase_dom3"/>
</dbReference>
<proteinExistence type="predicted"/>
<dbReference type="InterPro" id="IPR001203">
    <property type="entry name" value="OxRdtase_Ald_Fedxn_C"/>
</dbReference>
<sequence>MDRDDMHASLTMFYKEMGWDPQLGCPTRETLQRLGLEDIAADLAAHNLLPA</sequence>
<dbReference type="GO" id="GO:0051536">
    <property type="term" value="F:iron-sulfur cluster binding"/>
    <property type="evidence" value="ECO:0007669"/>
    <property type="project" value="InterPro"/>
</dbReference>
<reference evidence="2 3" key="1">
    <citation type="submission" date="2018-06" db="EMBL/GenBank/DDBJ databases">
        <authorList>
            <consortium name="Pathogen Informatics"/>
            <person name="Doyle S."/>
        </authorList>
    </citation>
    <scope>NUCLEOTIDE SEQUENCE [LARGE SCALE GENOMIC DNA]</scope>
    <source>
        <strain evidence="2 3">NCTC7928</strain>
    </source>
</reference>
<dbReference type="InterPro" id="IPR036021">
    <property type="entry name" value="Tungsten_al_ferr_oxy-like_C"/>
</dbReference>
<evidence type="ECO:0000313" key="3">
    <source>
        <dbReference type="Proteomes" id="UP000254877"/>
    </source>
</evidence>
<evidence type="ECO:0000259" key="1">
    <source>
        <dbReference type="Pfam" id="PF01314"/>
    </source>
</evidence>
<accession>A0A376LNJ8</accession>
<dbReference type="Gene3D" id="1.10.599.10">
    <property type="entry name" value="Aldehyde Ferredoxin Oxidoreductase Protein, subunit A, domain 3"/>
    <property type="match status" value="1"/>
</dbReference>
<dbReference type="GO" id="GO:0009055">
    <property type="term" value="F:electron transfer activity"/>
    <property type="evidence" value="ECO:0007669"/>
    <property type="project" value="InterPro"/>
</dbReference>